<dbReference type="EMBL" id="CP023344">
    <property type="protein sequence ID" value="ATC64575.1"/>
    <property type="molecule type" value="Genomic_DNA"/>
</dbReference>
<gene>
    <name evidence="2" type="ORF">CMV30_11765</name>
</gene>
<proteinExistence type="predicted"/>
<accession>A0A290Q7A1</accession>
<reference evidence="2 3" key="1">
    <citation type="submission" date="2017-09" db="EMBL/GenBank/DDBJ databases">
        <title>Complete genome sequence of Verrucomicrobial strain HZ-65, isolated from freshwater.</title>
        <authorList>
            <person name="Choi A."/>
        </authorList>
    </citation>
    <scope>NUCLEOTIDE SEQUENCE [LARGE SCALE GENOMIC DNA]</scope>
    <source>
        <strain evidence="2 3">HZ-65</strain>
    </source>
</reference>
<dbReference type="AlphaFoldDB" id="A0A290Q7A1"/>
<evidence type="ECO:0000313" key="3">
    <source>
        <dbReference type="Proteomes" id="UP000217265"/>
    </source>
</evidence>
<name>A0A290Q7A1_9BACT</name>
<keyword evidence="1" id="KW-1133">Transmembrane helix</keyword>
<protein>
    <submittedName>
        <fullName evidence="2">Uncharacterized protein</fullName>
    </submittedName>
</protein>
<dbReference type="KEGG" id="vbh:CMV30_11765"/>
<evidence type="ECO:0000256" key="1">
    <source>
        <dbReference type="SAM" id="Phobius"/>
    </source>
</evidence>
<feature type="transmembrane region" description="Helical" evidence="1">
    <location>
        <begin position="231"/>
        <end position="253"/>
    </location>
</feature>
<sequence length="386" mass="42060">MSTITTEPAQPRFSLTAPPPKVVLLPDAQFFTRVVPVAEAVTATDVAAQVELALEALAPFPLAQMYHGHFWKPGAKHALVFAAYRKRFTGEQMEDWADAEVVMPVFATVLPAKVGRATTILLSSENNLTAVHWADAEDVPSAVVSRPVDPEADEVARARIRDDVLRAVGESVTVKELDALPALDPESDKDELVFNATGVETSFTREALDALDVRDKDDLTVRRRARARDLLLWRIFLGSAAAIVFALILEVGVVGGKFWQRGRVAIVNARAGAVAEIEKQNGLATSIEELSTKRLLPFEMIDLVKSKRPDSVVFTSIRASSDSIYTLDVKGQANVPNDIVTFQTVLNGLEQCESAIVQENDTRGGVSTFRIKVTFKPGVVQAEVES</sequence>
<dbReference type="RefSeq" id="WP_096056206.1">
    <property type="nucleotide sequence ID" value="NZ_CP023344.1"/>
</dbReference>
<evidence type="ECO:0000313" key="2">
    <source>
        <dbReference type="EMBL" id="ATC64575.1"/>
    </source>
</evidence>
<dbReference type="OrthoDB" id="193427at2"/>
<dbReference type="Proteomes" id="UP000217265">
    <property type="component" value="Chromosome"/>
</dbReference>
<keyword evidence="3" id="KW-1185">Reference proteome</keyword>
<keyword evidence="1" id="KW-0812">Transmembrane</keyword>
<keyword evidence="1" id="KW-0472">Membrane</keyword>
<organism evidence="2 3">
    <name type="scientific">Nibricoccus aquaticus</name>
    <dbReference type="NCBI Taxonomy" id="2576891"/>
    <lineage>
        <taxon>Bacteria</taxon>
        <taxon>Pseudomonadati</taxon>
        <taxon>Verrucomicrobiota</taxon>
        <taxon>Opitutia</taxon>
        <taxon>Opitutales</taxon>
        <taxon>Opitutaceae</taxon>
        <taxon>Nibricoccus</taxon>
    </lineage>
</organism>